<sequence length="241" mass="28323">MNLIDPLFQEKLKKQFEEITKTLSSLPKIDWNAQFSLLEEIAIEGADKGWTIPPHSTIRECQEMIEGKSKVGVDYEFKLHYEELDNYNRMKSELLSVSSFGGKWKKLLEDCFINYEQGRHAIVIPSLFLILEGVIFDIVKNQKWKIAFRRINKQITDGSIQKPLFTSVRRFIDKAFGYGYFEVESFKPSFINRNWVLHGRDNIGEWESVDALRLFNALYSLTFFDDFYGKDTMENELKVMK</sequence>
<evidence type="ECO:0000313" key="1">
    <source>
        <dbReference type="EMBL" id="RTE07177.1"/>
    </source>
</evidence>
<dbReference type="EMBL" id="RXHU01000066">
    <property type="protein sequence ID" value="RTE07177.1"/>
    <property type="molecule type" value="Genomic_DNA"/>
</dbReference>
<dbReference type="RefSeq" id="WP_126143341.1">
    <property type="nucleotide sequence ID" value="NZ_RXHU01000066.1"/>
</dbReference>
<organism evidence="1 2">
    <name type="scientific">Paenibacillus whitsoniae</name>
    <dbReference type="NCBI Taxonomy" id="2496558"/>
    <lineage>
        <taxon>Bacteria</taxon>
        <taxon>Bacillati</taxon>
        <taxon>Bacillota</taxon>
        <taxon>Bacilli</taxon>
        <taxon>Bacillales</taxon>
        <taxon>Paenibacillaceae</taxon>
        <taxon>Paenibacillus</taxon>
    </lineage>
</organism>
<proteinExistence type="predicted"/>
<dbReference type="OrthoDB" id="2838806at2"/>
<comment type="caution">
    <text evidence="1">The sequence shown here is derived from an EMBL/GenBank/DDBJ whole genome shotgun (WGS) entry which is preliminary data.</text>
</comment>
<evidence type="ECO:0000313" key="2">
    <source>
        <dbReference type="Proteomes" id="UP000276128"/>
    </source>
</evidence>
<keyword evidence="2" id="KW-1185">Reference proteome</keyword>
<name>A0A430J9H4_9BACL</name>
<gene>
    <name evidence="1" type="ORF">EJQ19_21740</name>
</gene>
<protein>
    <recommendedName>
        <fullName evidence="3">DUF4209 domain-containing protein</fullName>
    </recommendedName>
</protein>
<reference evidence="1 2" key="1">
    <citation type="submission" date="2018-12" db="EMBL/GenBank/DDBJ databases">
        <title>Bacillus ochoae sp. nov., Paenibacillus whitsoniae sp. nov., Paenibacillus spiritus sp. nov. Isolated from the Mars Exploration Rover during spacecraft assembly.</title>
        <authorList>
            <person name="Seuylemezian A."/>
            <person name="Vaishampayan P."/>
        </authorList>
    </citation>
    <scope>NUCLEOTIDE SEQUENCE [LARGE SCALE GENOMIC DNA]</scope>
    <source>
        <strain evidence="1 2">MER 54</strain>
    </source>
</reference>
<evidence type="ECO:0008006" key="3">
    <source>
        <dbReference type="Google" id="ProtNLM"/>
    </source>
</evidence>
<accession>A0A430J9H4</accession>
<dbReference type="Proteomes" id="UP000276128">
    <property type="component" value="Unassembled WGS sequence"/>
</dbReference>
<dbReference type="AlphaFoldDB" id="A0A430J9H4"/>